<dbReference type="RefSeq" id="WP_184133212.1">
    <property type="nucleotide sequence ID" value="NZ_JACHKT010000009.1"/>
</dbReference>
<reference evidence="1 2" key="1">
    <citation type="submission" date="2020-08" db="EMBL/GenBank/DDBJ databases">
        <title>Functional genomics of gut bacteria from endangered species of beetles.</title>
        <authorList>
            <person name="Carlos-Shanley C."/>
        </authorList>
    </citation>
    <scope>NUCLEOTIDE SEQUENCE [LARGE SCALE GENOMIC DNA]</scope>
    <source>
        <strain evidence="1 2">S00070</strain>
    </source>
</reference>
<proteinExistence type="predicted"/>
<dbReference type="EMBL" id="JACHKT010000009">
    <property type="protein sequence ID" value="MBB6003047.1"/>
    <property type="molecule type" value="Genomic_DNA"/>
</dbReference>
<name>A0A841EFT1_9BACT</name>
<gene>
    <name evidence="1" type="ORF">HNP25_001699</name>
</gene>
<dbReference type="AlphaFoldDB" id="A0A841EFT1"/>
<protein>
    <submittedName>
        <fullName evidence="1">Uncharacterized protein</fullName>
    </submittedName>
</protein>
<comment type="caution">
    <text evidence="1">The sequence shown here is derived from an EMBL/GenBank/DDBJ whole genome shotgun (WGS) entry which is preliminary data.</text>
</comment>
<evidence type="ECO:0000313" key="2">
    <source>
        <dbReference type="Proteomes" id="UP000524404"/>
    </source>
</evidence>
<accession>A0A841EFT1</accession>
<evidence type="ECO:0000313" key="1">
    <source>
        <dbReference type="EMBL" id="MBB6003047.1"/>
    </source>
</evidence>
<dbReference type="Proteomes" id="UP000524404">
    <property type="component" value="Unassembled WGS sequence"/>
</dbReference>
<organism evidence="1 2">
    <name type="scientific">Arcicella rosea</name>
    <dbReference type="NCBI Taxonomy" id="502909"/>
    <lineage>
        <taxon>Bacteria</taxon>
        <taxon>Pseudomonadati</taxon>
        <taxon>Bacteroidota</taxon>
        <taxon>Cytophagia</taxon>
        <taxon>Cytophagales</taxon>
        <taxon>Flectobacillaceae</taxon>
        <taxon>Arcicella</taxon>
    </lineage>
</organism>
<sequence>MWQSKIYTLLEKHQISFEKKTFDSPFEVIYLPQQLLFLHFISLENFKNTTIPPDFFKDFSEKIQTQHQRIIHLWEDVYAQNSALVNARILAMCGYSKRLNARHCFVERIDNPTAVIFLNENHLQASVKSKFKYGLFLKAQYLEKFIDSALIQEKNQPLLIAVATFSAGRAMKYGERAGTRSYELLRFATLKNHHVVGGMDKLLKAFTNEHQPDDVMSYADRDWSDGRSYETLGFQKIENTSPQHFMINKQTFERFNINHSEGLKEQSFIQIFNAGSIKYIKILHDKEMAKD</sequence>
<keyword evidence="2" id="KW-1185">Reference proteome</keyword>